<feature type="domain" description="Disease resistance protein winged helix" evidence="8">
    <location>
        <begin position="400"/>
        <end position="473"/>
    </location>
</feature>
<dbReference type="GO" id="GO:0051607">
    <property type="term" value="P:defense response to virus"/>
    <property type="evidence" value="ECO:0007669"/>
    <property type="project" value="UniProtKB-ARBA"/>
</dbReference>
<keyword evidence="11" id="KW-1185">Reference proteome</keyword>
<dbReference type="AlphaFoldDB" id="A0AAD8HCC5"/>
<dbReference type="PANTHER" id="PTHR36766">
    <property type="entry name" value="PLANT BROAD-SPECTRUM MILDEW RESISTANCE PROTEIN RPW8"/>
    <property type="match status" value="1"/>
</dbReference>
<evidence type="ECO:0000256" key="5">
    <source>
        <dbReference type="ARBA" id="ARBA00022821"/>
    </source>
</evidence>
<dbReference type="GO" id="GO:0043531">
    <property type="term" value="F:ADP binding"/>
    <property type="evidence" value="ECO:0007669"/>
    <property type="project" value="InterPro"/>
</dbReference>
<feature type="domain" description="R13L1/DRL21-like LRR repeat region" evidence="9">
    <location>
        <begin position="652"/>
        <end position="778"/>
    </location>
</feature>
<gene>
    <name evidence="10" type="ORF">POM88_040070</name>
</gene>
<keyword evidence="6" id="KW-0067">ATP-binding</keyword>
<dbReference type="PRINTS" id="PR00364">
    <property type="entry name" value="DISEASERSIST"/>
</dbReference>
<dbReference type="Proteomes" id="UP001237642">
    <property type="component" value="Unassembled WGS sequence"/>
</dbReference>
<evidence type="ECO:0000256" key="2">
    <source>
        <dbReference type="ARBA" id="ARBA00022614"/>
    </source>
</evidence>
<dbReference type="EMBL" id="JAUIZM010000009">
    <property type="protein sequence ID" value="KAK1364509.1"/>
    <property type="molecule type" value="Genomic_DNA"/>
</dbReference>
<comment type="similarity">
    <text evidence="1">Belongs to the disease resistance NB-LRR family.</text>
</comment>
<dbReference type="Pfam" id="PF00931">
    <property type="entry name" value="NB-ARC"/>
    <property type="match status" value="1"/>
</dbReference>
<dbReference type="Gene3D" id="3.80.10.10">
    <property type="entry name" value="Ribonuclease Inhibitor"/>
    <property type="match status" value="2"/>
</dbReference>
<dbReference type="InterPro" id="IPR058922">
    <property type="entry name" value="WHD_DRP"/>
</dbReference>
<feature type="domain" description="NB-ARC" evidence="7">
    <location>
        <begin position="148"/>
        <end position="316"/>
    </location>
</feature>
<name>A0AAD8HCC5_9APIA</name>
<dbReference type="Gene3D" id="1.10.8.430">
    <property type="entry name" value="Helical domain of apoptotic protease-activating factors"/>
    <property type="match status" value="1"/>
</dbReference>
<dbReference type="FunFam" id="1.10.10.10:FF:000322">
    <property type="entry name" value="Probable disease resistance protein At1g63360"/>
    <property type="match status" value="1"/>
</dbReference>
<dbReference type="Gene3D" id="3.40.50.300">
    <property type="entry name" value="P-loop containing nucleotide triphosphate hydrolases"/>
    <property type="match status" value="1"/>
</dbReference>
<comment type="caution">
    <text evidence="10">The sequence shown here is derived from an EMBL/GenBank/DDBJ whole genome shotgun (WGS) entry which is preliminary data.</text>
</comment>
<reference evidence="10" key="1">
    <citation type="submission" date="2023-02" db="EMBL/GenBank/DDBJ databases">
        <title>Genome of toxic invasive species Heracleum sosnowskyi carries increased number of genes despite the absence of recent whole-genome duplications.</title>
        <authorList>
            <person name="Schelkunov M."/>
            <person name="Shtratnikova V."/>
            <person name="Makarenko M."/>
            <person name="Klepikova A."/>
            <person name="Omelchenko D."/>
            <person name="Novikova G."/>
            <person name="Obukhova E."/>
            <person name="Bogdanov V."/>
            <person name="Penin A."/>
            <person name="Logacheva M."/>
        </authorList>
    </citation>
    <scope>NUCLEOTIDE SEQUENCE</scope>
    <source>
        <strain evidence="10">Hsosn_3</strain>
        <tissue evidence="10">Leaf</tissue>
    </source>
</reference>
<dbReference type="InterPro" id="IPR027417">
    <property type="entry name" value="P-loop_NTPase"/>
</dbReference>
<dbReference type="Pfam" id="PF23559">
    <property type="entry name" value="WHD_DRP"/>
    <property type="match status" value="1"/>
</dbReference>
<dbReference type="Pfam" id="PF25019">
    <property type="entry name" value="LRR_R13L1-DRL21"/>
    <property type="match status" value="1"/>
</dbReference>
<dbReference type="Gene3D" id="1.10.10.10">
    <property type="entry name" value="Winged helix-like DNA-binding domain superfamily/Winged helix DNA-binding domain"/>
    <property type="match status" value="1"/>
</dbReference>
<dbReference type="InterPro" id="IPR056789">
    <property type="entry name" value="LRR_R13L1-DRL21"/>
</dbReference>
<organism evidence="10 11">
    <name type="scientific">Heracleum sosnowskyi</name>
    <dbReference type="NCBI Taxonomy" id="360622"/>
    <lineage>
        <taxon>Eukaryota</taxon>
        <taxon>Viridiplantae</taxon>
        <taxon>Streptophyta</taxon>
        <taxon>Embryophyta</taxon>
        <taxon>Tracheophyta</taxon>
        <taxon>Spermatophyta</taxon>
        <taxon>Magnoliopsida</taxon>
        <taxon>eudicotyledons</taxon>
        <taxon>Gunneridae</taxon>
        <taxon>Pentapetalae</taxon>
        <taxon>asterids</taxon>
        <taxon>campanulids</taxon>
        <taxon>Apiales</taxon>
        <taxon>Apiaceae</taxon>
        <taxon>Apioideae</taxon>
        <taxon>apioid superclade</taxon>
        <taxon>Tordylieae</taxon>
        <taxon>Tordyliinae</taxon>
        <taxon>Heracleum</taxon>
    </lineage>
</organism>
<dbReference type="InterPro" id="IPR032675">
    <property type="entry name" value="LRR_dom_sf"/>
</dbReference>
<dbReference type="SUPFAM" id="SSF52540">
    <property type="entry name" value="P-loop containing nucleoside triphosphate hydrolases"/>
    <property type="match status" value="1"/>
</dbReference>
<keyword evidence="4" id="KW-0547">Nucleotide-binding</keyword>
<dbReference type="PANTHER" id="PTHR36766:SF70">
    <property type="entry name" value="DISEASE RESISTANCE PROTEIN RGA4"/>
    <property type="match status" value="1"/>
</dbReference>
<evidence type="ECO:0000256" key="6">
    <source>
        <dbReference type="ARBA" id="ARBA00022840"/>
    </source>
</evidence>
<evidence type="ECO:0000256" key="1">
    <source>
        <dbReference type="ARBA" id="ARBA00008894"/>
    </source>
</evidence>
<accession>A0AAD8HCC5</accession>
<protein>
    <submittedName>
        <fullName evidence="10">Disease resistance protein RGA3</fullName>
    </submittedName>
</protein>
<evidence type="ECO:0000259" key="7">
    <source>
        <dbReference type="Pfam" id="PF00931"/>
    </source>
</evidence>
<dbReference type="InterPro" id="IPR042197">
    <property type="entry name" value="Apaf_helical"/>
</dbReference>
<dbReference type="GO" id="GO:0005524">
    <property type="term" value="F:ATP binding"/>
    <property type="evidence" value="ECO:0007669"/>
    <property type="project" value="UniProtKB-KW"/>
</dbReference>
<evidence type="ECO:0000256" key="3">
    <source>
        <dbReference type="ARBA" id="ARBA00022737"/>
    </source>
</evidence>
<keyword evidence="5" id="KW-0611">Plant defense</keyword>
<evidence type="ECO:0000313" key="11">
    <source>
        <dbReference type="Proteomes" id="UP001237642"/>
    </source>
</evidence>
<evidence type="ECO:0000256" key="4">
    <source>
        <dbReference type="ARBA" id="ARBA00022741"/>
    </source>
</evidence>
<evidence type="ECO:0000313" key="10">
    <source>
        <dbReference type="EMBL" id="KAK1364509.1"/>
    </source>
</evidence>
<reference evidence="10" key="2">
    <citation type="submission" date="2023-05" db="EMBL/GenBank/DDBJ databases">
        <authorList>
            <person name="Schelkunov M.I."/>
        </authorList>
    </citation>
    <scope>NUCLEOTIDE SEQUENCE</scope>
    <source>
        <strain evidence="10">Hsosn_3</strain>
        <tissue evidence="10">Leaf</tissue>
    </source>
</reference>
<dbReference type="InterPro" id="IPR002182">
    <property type="entry name" value="NB-ARC"/>
</dbReference>
<proteinExistence type="inferred from homology"/>
<keyword evidence="3" id="KW-0677">Repeat</keyword>
<dbReference type="FunFam" id="3.40.50.300:FF:001091">
    <property type="entry name" value="Probable disease resistance protein At1g61300"/>
    <property type="match status" value="1"/>
</dbReference>
<evidence type="ECO:0000259" key="9">
    <source>
        <dbReference type="Pfam" id="PF25019"/>
    </source>
</evidence>
<keyword evidence="2" id="KW-0433">Leucine-rich repeat</keyword>
<dbReference type="SUPFAM" id="SSF52058">
    <property type="entry name" value="L domain-like"/>
    <property type="match status" value="2"/>
</dbReference>
<sequence>MAEEIVAVLAKELVTRLVSLAAEELIQAWNKLTMITVQKWFNKLQAVAHRADVLMNELEYEVIRRKVENRRKVLDFFVPSKNPILDRFKVAHKIKSIHSSFDKIFKWGRDLGLGLHPIAHLSSTLQPIDIRITPPFEDETLIVGRDKDVLCLVQKLCETHEGDLPVIGVVGMGGQGKTTLARMVFNKDDVIRMYPNRMWITVSDDFDFISILNQMVESLTSTNLGLKNTQGLINKLQKNLKGEKFLLVLDDVWNEIPENWDNLVNSLLGVGGAKGSSILVTTRNQKVIDTMRCFASYPLEKLSEEDSWELFKRRAFSYGGVLETETLAALGARMLDRCGGLPLAIKALVGLLHSKKSETEWLQIQNSEIWKSKGVLPSLRLSYDNLPYLSLKRCFAYCSIIPKDSYIHKDELIQIWMSLGFLLPPKGSNELMEDIGNEYFNILLWNSLFQDVHKDEFGDIASCKMHDLVHDLALDLSKDYSVTLKAGHELNHISGALHLRLDKGVSNLKPTVLKRNFKSVQILHAGAHNLGEVLPYLTRCLTVLVLKSNKVTTYELPCSLTRLKYLKYLDVSCFGGSYRLPNDITRLYNLQTLRVCNLEELPKMFCNLINLRHIVIENIHAKTRCMFSGIERLTSLQTLPHFVVSRVQNSLIEQLGGLNNLRGKLDLYGLGNVANREEASKANLCEKSNIQRLLLDWSNNEDEREEREYNDEDVLEELKLVANLKELTIVKFQGKKFASWITMMTNLVKITIKYCKRCEVLPPLSHLPKLREIKISHMDNVKVIRSYSGGGLVSSCSELSDSGAAKTVTTMYPSLINITLKDFPKLKEMLELVMSSGGGDQSTVTVFPKLEELKVVHCSQLTGIPSSCFLSLRKLEMADLGSSMIQEMMSRKASSSSSTSNMNSIIDKLLKNNSMSLKSLSLRRCKGLTRLTLGAGIDELKVYDCPDLISINVDNESSGLKTLTIGECPFLSQWEFVQNMRSTLVTLTLRPFNADEDEFPWAFSPAISFPNLKLLQLEGWERIKSILPAEKLDDFCSTFPALTELDIIDFKESRALRDSLAKIPSLQGIYIWGCGKLEILPMFEESHSLRWLTIRKCPIITERFVEFDWNFKVYLDMHDALLCLDSITDIFFSDFLWQLVTVCQAEMSFVDAALLDFI</sequence>
<evidence type="ECO:0000259" key="8">
    <source>
        <dbReference type="Pfam" id="PF23559"/>
    </source>
</evidence>
<dbReference type="InterPro" id="IPR036388">
    <property type="entry name" value="WH-like_DNA-bd_sf"/>
</dbReference>